<feature type="compositionally biased region" description="Basic and acidic residues" evidence="1">
    <location>
        <begin position="19"/>
        <end position="36"/>
    </location>
</feature>
<gene>
    <name evidence="2" type="ORF">V0R55_03950</name>
</gene>
<protein>
    <submittedName>
        <fullName evidence="2">Sugar-binding protein</fullName>
    </submittedName>
</protein>
<feature type="non-terminal residue" evidence="2">
    <location>
        <position position="1"/>
    </location>
</feature>
<dbReference type="NCBIfam" id="TIGR01643">
    <property type="entry name" value="YD_repeat_2x"/>
    <property type="match status" value="1"/>
</dbReference>
<reference evidence="2 3" key="1">
    <citation type="submission" date="2024-01" db="EMBL/GenBank/DDBJ databases">
        <title>Unpublished Manusciprt.</title>
        <authorList>
            <person name="Duman M."/>
            <person name="Valdes E.G."/>
            <person name="Ajmi N."/>
            <person name="Altun S."/>
            <person name="Saticioglu I.B."/>
        </authorList>
    </citation>
    <scope>NUCLEOTIDE SEQUENCE [LARGE SCALE GENOMIC DNA]</scope>
    <source>
        <strain evidence="2 3">139P</strain>
    </source>
</reference>
<feature type="region of interest" description="Disordered" evidence="1">
    <location>
        <begin position="17"/>
        <end position="41"/>
    </location>
</feature>
<keyword evidence="3" id="KW-1185">Reference proteome</keyword>
<dbReference type="InterPro" id="IPR006530">
    <property type="entry name" value="YD"/>
</dbReference>
<comment type="caution">
    <text evidence="2">The sequence shown here is derived from an EMBL/GenBank/DDBJ whole genome shotgun (WGS) entry which is preliminary data.</text>
</comment>
<name>A0ABU7GK08_9PSED</name>
<proteinExistence type="predicted"/>
<dbReference type="Gene3D" id="2.180.10.10">
    <property type="entry name" value="RHS repeat-associated core"/>
    <property type="match status" value="2"/>
</dbReference>
<organism evidence="2 3">
    <name type="scientific">Pseudomonas soli</name>
    <dbReference type="NCBI Taxonomy" id="1306993"/>
    <lineage>
        <taxon>Bacteria</taxon>
        <taxon>Pseudomonadati</taxon>
        <taxon>Pseudomonadota</taxon>
        <taxon>Gammaproteobacteria</taxon>
        <taxon>Pseudomonadales</taxon>
        <taxon>Pseudomonadaceae</taxon>
        <taxon>Pseudomonas</taxon>
    </lineage>
</organism>
<evidence type="ECO:0000313" key="2">
    <source>
        <dbReference type="EMBL" id="MEE1879302.1"/>
    </source>
</evidence>
<dbReference type="RefSeq" id="WP_413697898.1">
    <property type="nucleotide sequence ID" value="NZ_JAZDQQ010000003.1"/>
</dbReference>
<accession>A0ABU7GK08</accession>
<sequence>ALGTFRAEPVLVTTQTVTGHDHEDGRPEDSRRKTVTSEHSQFTGEQVLAVDDNDVRIRTEHNELGQVVAEIVAPEDKDGYEARRIYSYALCPNNGSWENPVDEEAWQARIDVNGVTTRTHVDGLGRVVAEWREDWDNNDGAKPDDLRQLSSASYDPLGQLLYETEHDWRPGQADLTLRTAYEYDGWGQQAVTVGPDGVRVVEQNDPVGPGAQVHDGRVTKSWREWTGSGAKKTGVSETRMNKADAPVWVQRRGLDEKPVSLQTTLYDGLARVAQQTTGENATARVTAFAYDAFDRATHETRPKAISYSDDPDALTTSVVQRQYALHSREDLQVAIDVTEVGDGQRKQAPRVLGIRSIDGLGRLAHEDIGGRVRTLSYKPGERQPEKVITPEGQIDYTYELRLSEKPMTRGLGTQVQQSDVVYDYDKINARLNGWEVPAQGGNPLQTLQREYYQTGQLKRETFARHEGASPVTHTMAYVYSHRGRLLEYTDVLGQVQVNGYDAHGRLMSTTMYAPGQKEGEKGEVLLETSFHYDELGRMYLHKTRDTKTGQTLDTQLTFDEFDRETHRTFTAEGFAQTLVQTYDDADAMRSRALTEGSDGRGQEIRMETYEYDLRQRLIEYRCTGDQRPLDPYGNAMTGQSFKFDGLDNIREVITTFDGGSNTATYHFENDDPVQLSRITNTHTTGAGKYPVEIKLAYDRNGNLINDEEQRTLKYDHLNRLLSVQGQDVEVRYHYDALDILIGTEQGDVRQQRFYRGNELVSQTGTDGDVSFVKGGEQIIAEMTHERDPNA</sequence>
<dbReference type="EMBL" id="JAZDQQ010000003">
    <property type="protein sequence ID" value="MEE1879302.1"/>
    <property type="molecule type" value="Genomic_DNA"/>
</dbReference>
<evidence type="ECO:0000256" key="1">
    <source>
        <dbReference type="SAM" id="MobiDB-lite"/>
    </source>
</evidence>
<dbReference type="Proteomes" id="UP001329505">
    <property type="component" value="Unassembled WGS sequence"/>
</dbReference>
<evidence type="ECO:0000313" key="3">
    <source>
        <dbReference type="Proteomes" id="UP001329505"/>
    </source>
</evidence>